<gene>
    <name evidence="2" type="ORF">DESAMIL20_371</name>
    <name evidence="1" type="ORF">DESAMIL20_447</name>
</gene>
<dbReference type="Pfam" id="PF20903">
    <property type="entry name" value="SPL"/>
    <property type="match status" value="1"/>
</dbReference>
<sequence length="538" mass="62001">MLLLAFEHLGEAKLFIEHFDAQKRHSVFCADGIVIYVNYGKGGLSLALNIAKLNEQLKPQLCVLFGLAGNLASLKIGEVVVVNKVKLLDSSLDPILNPVEINSIDGFKNVDCLSVLGNYAFDKNLSYLADCIDMEAYFFAKALNELGINGFIIKLISDNNNQFSKEFKFDYSKVVKILELLKQIANNNLTEIFLNTAIANVNVLFNLKKLFEKKRYTFTMRQNVYKKIKINTAKNIKKPFKLKYILCEKPLKGDCDKKINDYVSYFHNLKDKCALIYATKKGEFLRKTPDNYTPANTYGYSIIQSYNCMYDCSYCFLKGYFKTFNPVIFKNIKDYFCAIKKTLKNDKLRPLYFYLGTFSDPVALSIFDASYIKFARFFEELDAILEIRTKSVMIDKLLKEKPFKNTIIAFSLTPQNVIDKFEPYTPSLVRRLNAIKLLDQAGFNIGIRFDPFFVDNADDYKDFINALNEIKHLHSIEIGLLRFSKNEYKVFLTKNPGILSNLVLKDDMYIQSSQKNIKTLVNNLLCNFKDKIYYNMIV</sequence>
<name>A0A1X4XYY4_9BACT</name>
<dbReference type="Gene3D" id="3.40.50.12110">
    <property type="match status" value="1"/>
</dbReference>
<evidence type="ECO:0000313" key="1">
    <source>
        <dbReference type="EMBL" id="OSS42751.1"/>
    </source>
</evidence>
<comment type="caution">
    <text evidence="1">The sequence shown here is derived from an EMBL/GenBank/DDBJ whole genome shotgun (WGS) entry which is preliminary data.</text>
</comment>
<proteinExistence type="predicted"/>
<dbReference type="RefSeq" id="WP_086033186.1">
    <property type="nucleotide sequence ID" value="NZ_MDSU01000004.1"/>
</dbReference>
<evidence type="ECO:0000313" key="3">
    <source>
        <dbReference type="Proteomes" id="UP000194141"/>
    </source>
</evidence>
<dbReference type="InterPro" id="IPR035994">
    <property type="entry name" value="Nucleoside_phosphorylase_sf"/>
</dbReference>
<dbReference type="GO" id="GO:0051539">
    <property type="term" value="F:4 iron, 4 sulfur cluster binding"/>
    <property type="evidence" value="ECO:0007669"/>
    <property type="project" value="TreeGrafter"/>
</dbReference>
<protein>
    <submittedName>
        <fullName evidence="1">Spore photoproduct lyase</fullName>
        <ecNumber evidence="1">4.1.99.-</ecNumber>
    </submittedName>
</protein>
<dbReference type="GO" id="GO:0042601">
    <property type="term" value="C:endospore-forming forespore"/>
    <property type="evidence" value="ECO:0007669"/>
    <property type="project" value="TreeGrafter"/>
</dbReference>
<dbReference type="EMBL" id="MDSU01000004">
    <property type="protein sequence ID" value="OSS42827.1"/>
    <property type="molecule type" value="Genomic_DNA"/>
</dbReference>
<dbReference type="SUPFAM" id="SSF102114">
    <property type="entry name" value="Radical SAM enzymes"/>
    <property type="match status" value="1"/>
</dbReference>
<dbReference type="InterPro" id="IPR058240">
    <property type="entry name" value="rSAM_sf"/>
</dbReference>
<dbReference type="PANTHER" id="PTHR37822:SF2">
    <property type="entry name" value="SPORE PHOTOPRODUCT LYASE"/>
    <property type="match status" value="1"/>
</dbReference>
<dbReference type="GO" id="GO:0009116">
    <property type="term" value="P:nucleoside metabolic process"/>
    <property type="evidence" value="ECO:0007669"/>
    <property type="project" value="InterPro"/>
</dbReference>
<keyword evidence="3" id="KW-1185">Reference proteome</keyword>
<dbReference type="GO" id="GO:0003913">
    <property type="term" value="F:DNA photolyase activity"/>
    <property type="evidence" value="ECO:0007669"/>
    <property type="project" value="TreeGrafter"/>
</dbReference>
<dbReference type="GO" id="GO:1904047">
    <property type="term" value="F:S-adenosyl-L-methionine binding"/>
    <property type="evidence" value="ECO:0007669"/>
    <property type="project" value="TreeGrafter"/>
</dbReference>
<dbReference type="Gene3D" id="3.80.30.30">
    <property type="match status" value="1"/>
</dbReference>
<dbReference type="AlphaFoldDB" id="A0A1X4XYY4"/>
<dbReference type="EC" id="4.1.99.-" evidence="1"/>
<evidence type="ECO:0000313" key="2">
    <source>
        <dbReference type="EMBL" id="OSS42827.1"/>
    </source>
</evidence>
<accession>A0A1X4XYY4</accession>
<dbReference type="EMBL" id="MDSU01000010">
    <property type="protein sequence ID" value="OSS42751.1"/>
    <property type="molecule type" value="Genomic_DNA"/>
</dbReference>
<dbReference type="OrthoDB" id="368646at2"/>
<dbReference type="Gene3D" id="3.40.50.1580">
    <property type="entry name" value="Nucleoside phosphorylase domain"/>
    <property type="match status" value="1"/>
</dbReference>
<keyword evidence="1" id="KW-0456">Lyase</keyword>
<dbReference type="Proteomes" id="UP000194141">
    <property type="component" value="Unassembled WGS sequence"/>
</dbReference>
<dbReference type="STRING" id="1562698.DESAMIL20_371"/>
<dbReference type="SUPFAM" id="SSF53167">
    <property type="entry name" value="Purine and uridine phosphorylases"/>
    <property type="match status" value="1"/>
</dbReference>
<organism evidence="1 3">
    <name type="scientific">Desulfurella amilsii</name>
    <dbReference type="NCBI Taxonomy" id="1562698"/>
    <lineage>
        <taxon>Bacteria</taxon>
        <taxon>Pseudomonadati</taxon>
        <taxon>Campylobacterota</taxon>
        <taxon>Desulfurellia</taxon>
        <taxon>Desulfurellales</taxon>
        <taxon>Desulfurellaceae</taxon>
        <taxon>Desulfurella</taxon>
    </lineage>
</organism>
<reference evidence="1 3" key="1">
    <citation type="journal article" date="2017" name="Front. Microbiol.">
        <title>Genome Sequence of Desulfurella amilsii Strain TR1 and Comparative Genomics of Desulfurellaceae Family.</title>
        <authorList>
            <person name="Florentino A.P."/>
            <person name="Stams A.J."/>
            <person name="Sanchez-Andrea I."/>
        </authorList>
    </citation>
    <scope>NUCLEOTIDE SEQUENCE [LARGE SCALE GENOMIC DNA]</scope>
    <source>
        <strain evidence="1 3">TR1</strain>
    </source>
</reference>
<dbReference type="InterPro" id="IPR049539">
    <property type="entry name" value="SPL"/>
</dbReference>
<dbReference type="CDD" id="cd01335">
    <property type="entry name" value="Radical_SAM"/>
    <property type="match status" value="1"/>
</dbReference>
<dbReference type="PANTHER" id="PTHR37822">
    <property type="entry name" value="SPORE PHOTOPRODUCT LYASE-RELATED"/>
    <property type="match status" value="1"/>
</dbReference>